<sequence length="344" mass="38134">MRILMVGHYPPHGGGVARHLDNLVRELRKRHEVRVLTYGPVKVREFEREFVHQLRVPPVYGLRGSTFAFAGARKVAQLHREFDFDVVHCHFAGTTSFSGALAKEKTGLPLVVTAHGSDLENTPKSPLGRFYVTKSLRKADAVIAVSHHLARLARALGAKNVRVIPNGVPEFDEPEMEKREYVTFIGALRDYKSPETFVELARFFSHTEFLVVGDGPLRKKLEAEAPPNVRFLGYRTDVGGILSKSLLLILPSKREGFGLVVLEANSLGVPAVGRRVSAIPELIRDGKNGLTFTSFDELVEAVRALLESPKTARKMGSTGKRVAGKYSWEKVAEEVERVYSSLVG</sequence>
<accession>A0A142CSI3</accession>
<dbReference type="InterPro" id="IPR028098">
    <property type="entry name" value="Glyco_trans_4-like_N"/>
</dbReference>
<evidence type="ECO:0000313" key="3">
    <source>
        <dbReference type="Proteomes" id="UP000073604"/>
    </source>
</evidence>
<dbReference type="PANTHER" id="PTHR45947:SF3">
    <property type="entry name" value="SULFOQUINOVOSYL TRANSFERASE SQD2"/>
    <property type="match status" value="1"/>
</dbReference>
<gene>
    <name evidence="2" type="ORF">A0127_00395</name>
</gene>
<dbReference type="Pfam" id="PF13439">
    <property type="entry name" value="Glyco_transf_4"/>
    <property type="match status" value="1"/>
</dbReference>
<evidence type="ECO:0000259" key="1">
    <source>
        <dbReference type="PROSITE" id="PS50206"/>
    </source>
</evidence>
<dbReference type="STRING" id="53952.A0127_00395"/>
<keyword evidence="3" id="KW-1185">Reference proteome</keyword>
<dbReference type="InterPro" id="IPR050194">
    <property type="entry name" value="Glycosyltransferase_grp1"/>
</dbReference>
<dbReference type="InterPro" id="IPR001763">
    <property type="entry name" value="Rhodanese-like_dom"/>
</dbReference>
<organism evidence="2 3">
    <name type="scientific">Thermococcus peptonophilus</name>
    <dbReference type="NCBI Taxonomy" id="53952"/>
    <lineage>
        <taxon>Archaea</taxon>
        <taxon>Methanobacteriati</taxon>
        <taxon>Methanobacteriota</taxon>
        <taxon>Thermococci</taxon>
        <taxon>Thermococcales</taxon>
        <taxon>Thermococcaceae</taxon>
        <taxon>Thermococcus</taxon>
    </lineage>
</organism>
<dbReference type="InterPro" id="IPR001296">
    <property type="entry name" value="Glyco_trans_1"/>
</dbReference>
<keyword evidence="2" id="KW-0808">Transferase</keyword>
<dbReference type="Proteomes" id="UP000073604">
    <property type="component" value="Chromosome"/>
</dbReference>
<dbReference type="CDD" id="cd03801">
    <property type="entry name" value="GT4_PimA-like"/>
    <property type="match status" value="1"/>
</dbReference>
<dbReference type="EMBL" id="CP014750">
    <property type="protein sequence ID" value="AMQ17735.1"/>
    <property type="molecule type" value="Genomic_DNA"/>
</dbReference>
<dbReference type="GO" id="GO:0016757">
    <property type="term" value="F:glycosyltransferase activity"/>
    <property type="evidence" value="ECO:0007669"/>
    <property type="project" value="InterPro"/>
</dbReference>
<dbReference type="PROSITE" id="PS50206">
    <property type="entry name" value="RHODANESE_3"/>
    <property type="match status" value="1"/>
</dbReference>
<protein>
    <submittedName>
        <fullName evidence="2">Glycosyl transferase</fullName>
    </submittedName>
</protein>
<feature type="domain" description="Rhodanese" evidence="1">
    <location>
        <begin position="146"/>
        <end position="178"/>
    </location>
</feature>
<dbReference type="RefSeq" id="WP_062386411.1">
    <property type="nucleotide sequence ID" value="NZ_CP014750.1"/>
</dbReference>
<name>A0A142CSI3_9EURY</name>
<dbReference type="Pfam" id="PF00534">
    <property type="entry name" value="Glycos_transf_1"/>
    <property type="match status" value="1"/>
</dbReference>
<proteinExistence type="predicted"/>
<dbReference type="PANTHER" id="PTHR45947">
    <property type="entry name" value="SULFOQUINOVOSYL TRANSFERASE SQD2"/>
    <property type="match status" value="1"/>
</dbReference>
<reference evidence="3" key="1">
    <citation type="submission" date="2016-03" db="EMBL/GenBank/DDBJ databases">
        <authorList>
            <person name="Oger P.M."/>
        </authorList>
    </citation>
    <scope>NUCLEOTIDE SEQUENCE [LARGE SCALE GENOMIC DNA]</scope>
    <source>
        <strain evidence="3">OG-1</strain>
    </source>
</reference>
<evidence type="ECO:0000313" key="2">
    <source>
        <dbReference type="EMBL" id="AMQ17735.1"/>
    </source>
</evidence>
<dbReference type="KEGG" id="tpep:A0127_00395"/>
<dbReference type="SUPFAM" id="SSF53756">
    <property type="entry name" value="UDP-Glycosyltransferase/glycogen phosphorylase"/>
    <property type="match status" value="1"/>
</dbReference>
<dbReference type="GeneID" id="27138959"/>
<dbReference type="AlphaFoldDB" id="A0A142CSI3"/>
<dbReference type="OrthoDB" id="132546at2157"/>
<dbReference type="Gene3D" id="3.40.50.2000">
    <property type="entry name" value="Glycogen Phosphorylase B"/>
    <property type="match status" value="2"/>
</dbReference>